<accession>A0ABS5AV36</accession>
<evidence type="ECO:0000256" key="11">
    <source>
        <dbReference type="ARBA" id="ARBA00038053"/>
    </source>
</evidence>
<evidence type="ECO:0000256" key="3">
    <source>
        <dbReference type="ARBA" id="ARBA00022679"/>
    </source>
</evidence>
<reference evidence="18 19" key="1">
    <citation type="submission" date="2018-05" db="EMBL/GenBank/DDBJ databases">
        <title>Draft genome sequence of Streptococcus panodentis CCUG 70867T.</title>
        <authorList>
            <person name="Salva-Serra F."/>
            <person name="Mendez V."/>
            <person name="Jaen-Luchoro D."/>
            <person name="Gonzales-Siles L."/>
            <person name="Karlsson R."/>
            <person name="Engstrom-Jakobsson H."/>
            <person name="Busquets A."/>
            <person name="Gomila M."/>
            <person name="Pineiro-Iglesias B."/>
            <person name="Bennasar-Figueras A."/>
            <person name="Seeger M."/>
            <person name="Moore E."/>
        </authorList>
    </citation>
    <scope>NUCLEOTIDE SEQUENCE [LARGE SCALE GENOMIC DNA]</scope>
    <source>
        <strain evidence="18 19">CCUG 70867</strain>
    </source>
</reference>
<dbReference type="EC" id="2.4.99.28" evidence="14"/>
<dbReference type="Proteomes" id="UP001519349">
    <property type="component" value="Unassembled WGS sequence"/>
</dbReference>
<dbReference type="InterPro" id="IPR001182">
    <property type="entry name" value="FtsW/RodA"/>
</dbReference>
<keyword evidence="3" id="KW-0808">Transferase</keyword>
<evidence type="ECO:0000256" key="13">
    <source>
        <dbReference type="ARBA" id="ARBA00041418"/>
    </source>
</evidence>
<evidence type="ECO:0000256" key="7">
    <source>
        <dbReference type="ARBA" id="ARBA00022989"/>
    </source>
</evidence>
<evidence type="ECO:0000313" key="18">
    <source>
        <dbReference type="EMBL" id="MBP2620424.1"/>
    </source>
</evidence>
<organism evidence="18 19">
    <name type="scientific">Streptococcus panodentis</name>
    <dbReference type="NCBI Taxonomy" id="1581472"/>
    <lineage>
        <taxon>Bacteria</taxon>
        <taxon>Bacillati</taxon>
        <taxon>Bacillota</taxon>
        <taxon>Bacilli</taxon>
        <taxon>Lactobacillales</taxon>
        <taxon>Streptococcaceae</taxon>
        <taxon>Streptococcus</taxon>
    </lineage>
</organism>
<keyword evidence="6" id="KW-0573">Peptidoglycan synthesis</keyword>
<feature type="transmembrane region" description="Helical" evidence="17">
    <location>
        <begin position="12"/>
        <end position="32"/>
    </location>
</feature>
<evidence type="ECO:0000256" key="9">
    <source>
        <dbReference type="ARBA" id="ARBA00032370"/>
    </source>
</evidence>
<dbReference type="GO" id="GO:0051301">
    <property type="term" value="P:cell division"/>
    <property type="evidence" value="ECO:0007669"/>
    <property type="project" value="UniProtKB-KW"/>
</dbReference>
<keyword evidence="7 17" id="KW-1133">Transmembrane helix</keyword>
<evidence type="ECO:0000256" key="4">
    <source>
        <dbReference type="ARBA" id="ARBA00022692"/>
    </source>
</evidence>
<feature type="transmembrane region" description="Helical" evidence="17">
    <location>
        <begin position="299"/>
        <end position="320"/>
    </location>
</feature>
<keyword evidence="4 17" id="KW-0812">Transmembrane</keyword>
<evidence type="ECO:0000256" key="12">
    <source>
        <dbReference type="ARBA" id="ARBA00041185"/>
    </source>
</evidence>
<dbReference type="PANTHER" id="PTHR30474:SF2">
    <property type="entry name" value="PEPTIDOGLYCAN GLYCOSYLTRANSFERASE FTSW-RELATED"/>
    <property type="match status" value="1"/>
</dbReference>
<comment type="catalytic activity">
    <reaction evidence="15">
        <text>[GlcNAc-(1-&gt;4)-Mur2Ac(oyl-L-Ala-gamma-D-Glu-L-Lys-D-Ala-D-Ala)](n)-di-trans,octa-cis-undecaprenyl diphosphate + beta-D-GlcNAc-(1-&gt;4)-Mur2Ac(oyl-L-Ala-gamma-D-Glu-L-Lys-D-Ala-D-Ala)-di-trans,octa-cis-undecaprenyl diphosphate = [GlcNAc-(1-&gt;4)-Mur2Ac(oyl-L-Ala-gamma-D-Glu-L-Lys-D-Ala-D-Ala)](n+1)-di-trans,octa-cis-undecaprenyl diphosphate + di-trans,octa-cis-undecaprenyl diphosphate + H(+)</text>
        <dbReference type="Rhea" id="RHEA:23708"/>
        <dbReference type="Rhea" id="RHEA-COMP:9602"/>
        <dbReference type="Rhea" id="RHEA-COMP:9603"/>
        <dbReference type="ChEBI" id="CHEBI:15378"/>
        <dbReference type="ChEBI" id="CHEBI:58405"/>
        <dbReference type="ChEBI" id="CHEBI:60033"/>
        <dbReference type="ChEBI" id="CHEBI:78435"/>
        <dbReference type="EC" id="2.4.99.28"/>
    </reaction>
</comment>
<evidence type="ECO:0000256" key="16">
    <source>
        <dbReference type="ARBA" id="ARBA00049966"/>
    </source>
</evidence>
<protein>
    <recommendedName>
        <fullName evidence="12">Probable peptidoglycan glycosyltransferase FtsW</fullName>
        <ecNumber evidence="14">2.4.99.28</ecNumber>
    </recommendedName>
    <alternativeName>
        <fullName evidence="13">Cell division protein FtsW</fullName>
    </alternativeName>
    <alternativeName>
        <fullName evidence="10">Cell wall polymerase</fullName>
    </alternativeName>
    <alternativeName>
        <fullName evidence="9">Peptidoglycan polymerase</fullName>
    </alternativeName>
</protein>
<evidence type="ECO:0000256" key="6">
    <source>
        <dbReference type="ARBA" id="ARBA00022984"/>
    </source>
</evidence>
<keyword evidence="5" id="KW-0133">Cell shape</keyword>
<sequence>MKIDKKHLLNYSILIPYMILSVLGLIVVYSTTSPTSIQAGGNGFGMVLNQGIFWIASLCAIALLYRMRLDFLKKGSFITLIIFIEIILLLLSRFVSGTINGAHGWLRIGAFSVQPAEYLKIILVWFLAYRFSRKQEEIGIYDYQALTLNRWIPRAFNDWRVIVALLIGIVAIMPDLGNATILMLTVVIMIAVSGIGYRWFSTMLGSIVGVSTIILASIWLIGVERVAKIPVFGYVAKRFSAFFNPFKDLSGSGHQLANSYYAMSNGGWFGLGLGNSIEKRGYLPEAHTDFVFSIVIEEFGFFGASLILALLFFLILRIILVGIRAKDPFNSMMALGIGGMMLMQTFINIGGISGLIPSTGVTFPFLSQGGNSLLVLSVAIAFVLNIDANERRDALYEQLRAEKEQEEN</sequence>
<keyword evidence="18" id="KW-0132">Cell division</keyword>
<evidence type="ECO:0000256" key="5">
    <source>
        <dbReference type="ARBA" id="ARBA00022960"/>
    </source>
</evidence>
<keyword evidence="19" id="KW-1185">Reference proteome</keyword>
<evidence type="ECO:0000256" key="1">
    <source>
        <dbReference type="ARBA" id="ARBA00004141"/>
    </source>
</evidence>
<evidence type="ECO:0000313" key="19">
    <source>
        <dbReference type="Proteomes" id="UP001519349"/>
    </source>
</evidence>
<feature type="transmembrane region" description="Helical" evidence="17">
    <location>
        <begin position="156"/>
        <end position="173"/>
    </location>
</feature>
<comment type="function">
    <text evidence="16">Peptidoglycan polymerase that is essential for cell division.</text>
</comment>
<dbReference type="PANTHER" id="PTHR30474">
    <property type="entry name" value="CELL CYCLE PROTEIN"/>
    <property type="match status" value="1"/>
</dbReference>
<evidence type="ECO:0000256" key="8">
    <source>
        <dbReference type="ARBA" id="ARBA00023136"/>
    </source>
</evidence>
<evidence type="ECO:0000256" key="15">
    <source>
        <dbReference type="ARBA" id="ARBA00049902"/>
    </source>
</evidence>
<evidence type="ECO:0000256" key="14">
    <source>
        <dbReference type="ARBA" id="ARBA00044770"/>
    </source>
</evidence>
<feature type="transmembrane region" description="Helical" evidence="17">
    <location>
        <begin position="108"/>
        <end position="128"/>
    </location>
</feature>
<gene>
    <name evidence="18" type="ORF">DHL47_03555</name>
</gene>
<feature type="transmembrane region" description="Helical" evidence="17">
    <location>
        <begin position="204"/>
        <end position="222"/>
    </location>
</feature>
<feature type="transmembrane region" description="Helical" evidence="17">
    <location>
        <begin position="77"/>
        <end position="96"/>
    </location>
</feature>
<feature type="transmembrane region" description="Helical" evidence="17">
    <location>
        <begin position="332"/>
        <end position="356"/>
    </location>
</feature>
<keyword evidence="8 17" id="KW-0472">Membrane</keyword>
<evidence type="ECO:0000256" key="2">
    <source>
        <dbReference type="ARBA" id="ARBA00022676"/>
    </source>
</evidence>
<keyword evidence="18" id="KW-0131">Cell cycle</keyword>
<dbReference type="RefSeq" id="WP_209550913.1">
    <property type="nucleotide sequence ID" value="NZ_QFAY01000005.1"/>
</dbReference>
<feature type="transmembrane region" description="Helical" evidence="17">
    <location>
        <begin position="179"/>
        <end position="197"/>
    </location>
</feature>
<evidence type="ECO:0000256" key="10">
    <source>
        <dbReference type="ARBA" id="ARBA00033270"/>
    </source>
</evidence>
<comment type="caution">
    <text evidence="18">The sequence shown here is derived from an EMBL/GenBank/DDBJ whole genome shotgun (WGS) entry which is preliminary data.</text>
</comment>
<dbReference type="EMBL" id="QFAY01000005">
    <property type="protein sequence ID" value="MBP2620424.1"/>
    <property type="molecule type" value="Genomic_DNA"/>
</dbReference>
<feature type="transmembrane region" description="Helical" evidence="17">
    <location>
        <begin position="44"/>
        <end position="65"/>
    </location>
</feature>
<keyword evidence="2" id="KW-0328">Glycosyltransferase</keyword>
<comment type="subcellular location">
    <subcellularLocation>
        <location evidence="1">Membrane</location>
        <topology evidence="1">Multi-pass membrane protein</topology>
    </subcellularLocation>
</comment>
<comment type="similarity">
    <text evidence="11">Belongs to the SEDS family. FtsW subfamily.</text>
</comment>
<dbReference type="Pfam" id="PF01098">
    <property type="entry name" value="FTSW_RODA_SPOVE"/>
    <property type="match status" value="1"/>
</dbReference>
<proteinExistence type="inferred from homology"/>
<name>A0ABS5AV36_9STRE</name>
<evidence type="ECO:0000256" key="17">
    <source>
        <dbReference type="SAM" id="Phobius"/>
    </source>
</evidence>
<feature type="transmembrane region" description="Helical" evidence="17">
    <location>
        <begin position="368"/>
        <end position="386"/>
    </location>
</feature>